<feature type="transmembrane region" description="Helical" evidence="8">
    <location>
        <begin position="183"/>
        <end position="207"/>
    </location>
</feature>
<dbReference type="InterPro" id="IPR038731">
    <property type="entry name" value="RgtA/B/C-like"/>
</dbReference>
<evidence type="ECO:0000256" key="6">
    <source>
        <dbReference type="ARBA" id="ARBA00022989"/>
    </source>
</evidence>
<comment type="caution">
    <text evidence="10">The sequence shown here is derived from an EMBL/GenBank/DDBJ whole genome shotgun (WGS) entry which is preliminary data.</text>
</comment>
<feature type="transmembrane region" description="Helical" evidence="8">
    <location>
        <begin position="262"/>
        <end position="283"/>
    </location>
</feature>
<keyword evidence="7 8" id="KW-0472">Membrane</keyword>
<dbReference type="Proteomes" id="UP000612899">
    <property type="component" value="Unassembled WGS sequence"/>
</dbReference>
<keyword evidence="6 8" id="KW-1133">Transmembrane helix</keyword>
<comment type="subcellular location">
    <subcellularLocation>
        <location evidence="1">Cell membrane</location>
        <topology evidence="1">Multi-pass membrane protein</topology>
    </subcellularLocation>
</comment>
<organism evidence="10 11">
    <name type="scientific">Rhizocola hellebori</name>
    <dbReference type="NCBI Taxonomy" id="1392758"/>
    <lineage>
        <taxon>Bacteria</taxon>
        <taxon>Bacillati</taxon>
        <taxon>Actinomycetota</taxon>
        <taxon>Actinomycetes</taxon>
        <taxon>Micromonosporales</taxon>
        <taxon>Micromonosporaceae</taxon>
        <taxon>Rhizocola</taxon>
    </lineage>
</organism>
<evidence type="ECO:0000256" key="4">
    <source>
        <dbReference type="ARBA" id="ARBA00022679"/>
    </source>
</evidence>
<keyword evidence="4" id="KW-0808">Transferase</keyword>
<keyword evidence="5 8" id="KW-0812">Transmembrane</keyword>
<accession>A0A8J3QBI3</accession>
<dbReference type="AlphaFoldDB" id="A0A8J3QBI3"/>
<dbReference type="GO" id="GO:0005886">
    <property type="term" value="C:plasma membrane"/>
    <property type="evidence" value="ECO:0007669"/>
    <property type="project" value="UniProtKB-SubCell"/>
</dbReference>
<evidence type="ECO:0000256" key="7">
    <source>
        <dbReference type="ARBA" id="ARBA00023136"/>
    </source>
</evidence>
<feature type="transmembrane region" description="Helical" evidence="8">
    <location>
        <begin position="219"/>
        <end position="241"/>
    </location>
</feature>
<feature type="transmembrane region" description="Helical" evidence="8">
    <location>
        <begin position="33"/>
        <end position="51"/>
    </location>
</feature>
<evidence type="ECO:0000256" key="8">
    <source>
        <dbReference type="SAM" id="Phobius"/>
    </source>
</evidence>
<keyword evidence="3" id="KW-0328">Glycosyltransferase</keyword>
<evidence type="ECO:0000259" key="9">
    <source>
        <dbReference type="Pfam" id="PF13231"/>
    </source>
</evidence>
<evidence type="ECO:0000313" key="10">
    <source>
        <dbReference type="EMBL" id="GIH07818.1"/>
    </source>
</evidence>
<gene>
    <name evidence="10" type="ORF">Rhe02_58850</name>
</gene>
<feature type="transmembrane region" description="Helical" evidence="8">
    <location>
        <begin position="289"/>
        <end position="310"/>
    </location>
</feature>
<evidence type="ECO:0000256" key="5">
    <source>
        <dbReference type="ARBA" id="ARBA00022692"/>
    </source>
</evidence>
<protein>
    <recommendedName>
        <fullName evidence="9">Glycosyltransferase RgtA/B/C/D-like domain-containing protein</fullName>
    </recommendedName>
</protein>
<evidence type="ECO:0000313" key="11">
    <source>
        <dbReference type="Proteomes" id="UP000612899"/>
    </source>
</evidence>
<dbReference type="GO" id="GO:0009103">
    <property type="term" value="P:lipopolysaccharide biosynthetic process"/>
    <property type="evidence" value="ECO:0007669"/>
    <property type="project" value="UniProtKB-ARBA"/>
</dbReference>
<sequence>MPAMLVDTSGRLRIADRLWLGATSEQRDRTWRILSWSGPAVVMAVLGFLGASSPGLWADELATWALATAPLDDLLRVLKNTDASIGPYYLLMHGWIEVFGDSELAMRAPSILAMTGATALTVVLGSRLAGRRVGVIAGLLFALIPGVSRYAHEARPYALAVFFAALATYLLIRVLDRPSAVGLVCYALAVLLLGLAHFVALMLLAAHGLTVLSMRRNLIWRWLVATVVAVAAITPLLYIGLRQRGQISWIPEVDGLRLLQTPVVFTGSLLIGGMLLGLGFLAISWRVPALVWTLWAVLPTIGLGLVSLAVPMWLPRYLLFTLPAWALLAATVVSRQRILRGTAFLALVGVLVVYDHVQIRGAAGHTQDSRAIGTVLNQHASPSDAVIYGKFDEDFTPRLAVAHYTAAAHLPNDVLAQVAVTANGNFRAVECAAAAECAGSPDRVWVIRPGNRSDVLAGIGKDRETLLKAGYVTAQTWNLTGFTMALLTRKAPPAG</sequence>
<keyword evidence="2" id="KW-1003">Cell membrane</keyword>
<proteinExistence type="predicted"/>
<feature type="domain" description="Glycosyltransferase RgtA/B/C/D-like" evidence="9">
    <location>
        <begin position="91"/>
        <end position="238"/>
    </location>
</feature>
<feature type="transmembrane region" description="Helical" evidence="8">
    <location>
        <begin position="317"/>
        <end position="333"/>
    </location>
</feature>
<dbReference type="PANTHER" id="PTHR33908:SF11">
    <property type="entry name" value="MEMBRANE PROTEIN"/>
    <property type="match status" value="1"/>
</dbReference>
<dbReference type="GO" id="GO:0016763">
    <property type="term" value="F:pentosyltransferase activity"/>
    <property type="evidence" value="ECO:0007669"/>
    <property type="project" value="TreeGrafter"/>
</dbReference>
<feature type="transmembrane region" description="Helical" evidence="8">
    <location>
        <begin position="157"/>
        <end position="176"/>
    </location>
</feature>
<dbReference type="EMBL" id="BONY01000041">
    <property type="protein sequence ID" value="GIH07818.1"/>
    <property type="molecule type" value="Genomic_DNA"/>
</dbReference>
<evidence type="ECO:0000256" key="2">
    <source>
        <dbReference type="ARBA" id="ARBA00022475"/>
    </source>
</evidence>
<dbReference type="PANTHER" id="PTHR33908">
    <property type="entry name" value="MANNOSYLTRANSFERASE YKCB-RELATED"/>
    <property type="match status" value="1"/>
</dbReference>
<name>A0A8J3QBI3_9ACTN</name>
<feature type="transmembrane region" description="Helical" evidence="8">
    <location>
        <begin position="108"/>
        <end position="126"/>
    </location>
</feature>
<evidence type="ECO:0000256" key="3">
    <source>
        <dbReference type="ARBA" id="ARBA00022676"/>
    </source>
</evidence>
<keyword evidence="11" id="KW-1185">Reference proteome</keyword>
<evidence type="ECO:0000256" key="1">
    <source>
        <dbReference type="ARBA" id="ARBA00004651"/>
    </source>
</evidence>
<dbReference type="Pfam" id="PF13231">
    <property type="entry name" value="PMT_2"/>
    <property type="match status" value="1"/>
</dbReference>
<reference evidence="10" key="1">
    <citation type="submission" date="2021-01" db="EMBL/GenBank/DDBJ databases">
        <title>Whole genome shotgun sequence of Rhizocola hellebori NBRC 109834.</title>
        <authorList>
            <person name="Komaki H."/>
            <person name="Tamura T."/>
        </authorList>
    </citation>
    <scope>NUCLEOTIDE SEQUENCE</scope>
    <source>
        <strain evidence="10">NBRC 109834</strain>
    </source>
</reference>
<feature type="transmembrane region" description="Helical" evidence="8">
    <location>
        <begin position="133"/>
        <end position="151"/>
    </location>
</feature>
<dbReference type="InterPro" id="IPR050297">
    <property type="entry name" value="LipidA_mod_glycosyltrf_83"/>
</dbReference>